<evidence type="ECO:0000313" key="2">
    <source>
        <dbReference type="Proteomes" id="UP001151760"/>
    </source>
</evidence>
<keyword evidence="2" id="KW-1185">Reference proteome</keyword>
<organism evidence="1 2">
    <name type="scientific">Tanacetum coccineum</name>
    <dbReference type="NCBI Taxonomy" id="301880"/>
    <lineage>
        <taxon>Eukaryota</taxon>
        <taxon>Viridiplantae</taxon>
        <taxon>Streptophyta</taxon>
        <taxon>Embryophyta</taxon>
        <taxon>Tracheophyta</taxon>
        <taxon>Spermatophyta</taxon>
        <taxon>Magnoliopsida</taxon>
        <taxon>eudicotyledons</taxon>
        <taxon>Gunneridae</taxon>
        <taxon>Pentapetalae</taxon>
        <taxon>asterids</taxon>
        <taxon>campanulids</taxon>
        <taxon>Asterales</taxon>
        <taxon>Asteraceae</taxon>
        <taxon>Asteroideae</taxon>
        <taxon>Anthemideae</taxon>
        <taxon>Anthemidinae</taxon>
        <taxon>Tanacetum</taxon>
    </lineage>
</organism>
<reference evidence="1" key="1">
    <citation type="journal article" date="2022" name="Int. J. Mol. Sci.">
        <title>Draft Genome of Tanacetum Coccineum: Genomic Comparison of Closely Related Tanacetum-Family Plants.</title>
        <authorList>
            <person name="Yamashiro T."/>
            <person name="Shiraishi A."/>
            <person name="Nakayama K."/>
            <person name="Satake H."/>
        </authorList>
    </citation>
    <scope>NUCLEOTIDE SEQUENCE</scope>
</reference>
<comment type="caution">
    <text evidence="1">The sequence shown here is derived from an EMBL/GenBank/DDBJ whole genome shotgun (WGS) entry which is preliminary data.</text>
</comment>
<proteinExistence type="predicted"/>
<accession>A0ABQ4ZA05</accession>
<dbReference type="EMBL" id="BQNB010011166">
    <property type="protein sequence ID" value="GJS87029.1"/>
    <property type="molecule type" value="Genomic_DNA"/>
</dbReference>
<protein>
    <submittedName>
        <fullName evidence="1">Uncharacterized protein</fullName>
    </submittedName>
</protein>
<evidence type="ECO:0000313" key="1">
    <source>
        <dbReference type="EMBL" id="GJS87029.1"/>
    </source>
</evidence>
<name>A0ABQ4ZA05_9ASTR</name>
<gene>
    <name evidence="1" type="ORF">Tco_0769665</name>
</gene>
<reference evidence="1" key="2">
    <citation type="submission" date="2022-01" db="EMBL/GenBank/DDBJ databases">
        <authorList>
            <person name="Yamashiro T."/>
            <person name="Shiraishi A."/>
            <person name="Satake H."/>
            <person name="Nakayama K."/>
        </authorList>
    </citation>
    <scope>NUCLEOTIDE SEQUENCE</scope>
</reference>
<dbReference type="Proteomes" id="UP001151760">
    <property type="component" value="Unassembled WGS sequence"/>
</dbReference>
<sequence>MSSPPYQSQPSQPFSPVNRFGFDDELAPFLRYSGSRQEGNALFGFQELCLRQELLEYMDVHDNDASESSQPSWGKIIVADFSHVPPNKYSPSPNDKKQWSLVWFDFYKIPQCITMVPEQVKTMKIQAGVQVSRQGELRRHLQLWKCFGRLYFIVIVHDRNIDGKFSSNRLENLLVQGKQDRDFLTNEALQPVLKLLSGPEGEEWRTLVIKEAIRVTEENTIGIMVDTYNSIPAPLKTFIPNGNGIGTPLTNAEIVPD</sequence>